<proteinExistence type="predicted"/>
<reference evidence="10 11" key="1">
    <citation type="journal article" date="2019" name="Int. J. Syst. Evol. Microbiol.">
        <title>The Global Catalogue of Microorganisms (GCM) 10K type strain sequencing project: providing services to taxonomists for standard genome sequencing and annotation.</title>
        <authorList>
            <consortium name="The Broad Institute Genomics Platform"/>
            <consortium name="The Broad Institute Genome Sequencing Center for Infectious Disease"/>
            <person name="Wu L."/>
            <person name="Ma J."/>
        </authorList>
    </citation>
    <scope>NUCLEOTIDE SEQUENCE [LARGE SCALE GENOMIC DNA]</scope>
    <source>
        <strain evidence="10 11">CGMCC 1.12689</strain>
    </source>
</reference>
<evidence type="ECO:0000256" key="3">
    <source>
        <dbReference type="ARBA" id="ARBA00022989"/>
    </source>
</evidence>
<accession>A0ABD6BWK2</accession>
<keyword evidence="4 6" id="KW-0472">Membrane</keyword>
<evidence type="ECO:0000256" key="5">
    <source>
        <dbReference type="SAM" id="MobiDB-lite"/>
    </source>
</evidence>
<organism evidence="10 11">
    <name type="scientific">Halorubrum laminariae</name>
    <dbReference type="NCBI Taxonomy" id="1433523"/>
    <lineage>
        <taxon>Archaea</taxon>
        <taxon>Methanobacteriati</taxon>
        <taxon>Methanobacteriota</taxon>
        <taxon>Stenosarchaea group</taxon>
        <taxon>Halobacteria</taxon>
        <taxon>Halobacteriales</taxon>
        <taxon>Haloferacaceae</taxon>
        <taxon>Halorubrum</taxon>
    </lineage>
</organism>
<evidence type="ECO:0000256" key="1">
    <source>
        <dbReference type="ARBA" id="ARBA00004141"/>
    </source>
</evidence>
<protein>
    <submittedName>
        <fullName evidence="10">TerB N-terminal domain-containing protein</fullName>
    </submittedName>
</protein>
<feature type="region of interest" description="Disordered" evidence="5">
    <location>
        <begin position="75"/>
        <end position="94"/>
    </location>
</feature>
<evidence type="ECO:0000259" key="7">
    <source>
        <dbReference type="Pfam" id="PF05154"/>
    </source>
</evidence>
<feature type="region of interest" description="Disordered" evidence="5">
    <location>
        <begin position="724"/>
        <end position="759"/>
    </location>
</feature>
<feature type="transmembrane region" description="Helical" evidence="6">
    <location>
        <begin position="33"/>
        <end position="57"/>
    </location>
</feature>
<dbReference type="AlphaFoldDB" id="A0ABD6BWK2"/>
<evidence type="ECO:0000313" key="11">
    <source>
        <dbReference type="Proteomes" id="UP001597185"/>
    </source>
</evidence>
<feature type="domain" description="TerB-C" evidence="9">
    <location>
        <begin position="691"/>
        <end position="830"/>
    </location>
</feature>
<dbReference type="CDD" id="cd07176">
    <property type="entry name" value="terB"/>
    <property type="match status" value="1"/>
</dbReference>
<dbReference type="InterPro" id="IPR028932">
    <property type="entry name" value="TerB-C"/>
</dbReference>
<evidence type="ECO:0000256" key="2">
    <source>
        <dbReference type="ARBA" id="ARBA00022692"/>
    </source>
</evidence>
<comment type="caution">
    <text evidence="10">The sequence shown here is derived from an EMBL/GenBank/DDBJ whole genome shotgun (WGS) entry which is preliminary data.</text>
</comment>
<feature type="domain" description="TM2" evidence="7">
    <location>
        <begin position="3"/>
        <end position="52"/>
    </location>
</feature>
<feature type="region of interest" description="Disordered" evidence="5">
    <location>
        <begin position="656"/>
        <end position="699"/>
    </location>
</feature>
<evidence type="ECO:0000259" key="9">
    <source>
        <dbReference type="Pfam" id="PF15615"/>
    </source>
</evidence>
<sequence>MASKSKTVVALLAIFFGSFGAHRFYLRSYGLGVLYLLFCWTLIPGLIGFVEGVRYLLMDERKFRAKYTEVSSKKNEIASDDSSEAERRHGDTSADFTMELSVGDEGEVSVGSQLNEEEMVDQSSKAWVPPGENVSIDGYEIPGGMVYVGTELSSVDGFHGTDACLIDPTLDVDASESDPEGIRMSYWPSYSGIDSGCRATYLEWLASGRRDPDIDIGYVFLFFYGLERRVLFDAQHSSQARSEIPRILAEVEELLEVYGDESSFPGYATRFLNAVRAKYDPESLTKNSQTSRGREIPLGVRVKIGRQIAEEGSLDPEVAFEWFKQSPDTYLRTPGQRCEKKFKSLFLAKYEERFEQGLIDDANSAPLAVSYRAASRSLPGLGDVEIDGLPDISALSEPLEAMQELANECCDELDSYSRHVGKNDDRDSLEALSFLPESLLDDQQSEALTNCIRAIENELGGSEMVETNLDLLLEYWPVESGEDVRKRDLRRLANLLEKIGFGVEPDTRFSAPSRGWGDPAVIYRLPPEAHAETSAVSDDIRLIQKLAVNVVLANDEVAPEQTAYLAENLGSFLELSESDRLRLEAHRRWLVLDSPTLHGVRQRAADLPDEQKPRIAKFLTALACSDGNIDSDEIQELSKVYPMLGLDEGVVHTHVHQLQTSSSEADDEPVTIQQPETTGEDYEIPEPRVEEESPSSEIELDQDRVRKTLEESQEVSTFLADIFEDDEDETEKNDAQQESQPVENQPADPKSSTTDDEYEDLDEDHRRFLVSLSQKQQWEREEVEELAREHGLFLGAAVEVINDYAFELVETPVIEGTDEITVNKDVSEEILG</sequence>
<evidence type="ECO:0000256" key="6">
    <source>
        <dbReference type="SAM" id="Phobius"/>
    </source>
</evidence>
<evidence type="ECO:0000313" key="10">
    <source>
        <dbReference type="EMBL" id="MFD1569377.1"/>
    </source>
</evidence>
<dbReference type="InterPro" id="IPR029024">
    <property type="entry name" value="TerB-like"/>
</dbReference>
<name>A0ABD6BWK2_9EURY</name>
<dbReference type="EMBL" id="JBHUDB010000001">
    <property type="protein sequence ID" value="MFD1569377.1"/>
    <property type="molecule type" value="Genomic_DNA"/>
</dbReference>
<dbReference type="GO" id="GO:0016020">
    <property type="term" value="C:membrane"/>
    <property type="evidence" value="ECO:0007669"/>
    <property type="project" value="UniProtKB-SubCell"/>
</dbReference>
<comment type="subcellular location">
    <subcellularLocation>
        <location evidence="1">Membrane</location>
        <topology evidence="1">Multi-pass membrane protein</topology>
    </subcellularLocation>
</comment>
<keyword evidence="2 6" id="KW-0812">Transmembrane</keyword>
<gene>
    <name evidence="10" type="ORF">ACFR9T_02025</name>
</gene>
<dbReference type="Pfam" id="PF13208">
    <property type="entry name" value="TerB_N"/>
    <property type="match status" value="1"/>
</dbReference>
<dbReference type="Pfam" id="PF15615">
    <property type="entry name" value="TerB_C"/>
    <property type="match status" value="1"/>
</dbReference>
<evidence type="ECO:0000256" key="4">
    <source>
        <dbReference type="ARBA" id="ARBA00023136"/>
    </source>
</evidence>
<dbReference type="Proteomes" id="UP001597185">
    <property type="component" value="Unassembled WGS sequence"/>
</dbReference>
<keyword evidence="11" id="KW-1185">Reference proteome</keyword>
<dbReference type="SUPFAM" id="SSF158682">
    <property type="entry name" value="TerB-like"/>
    <property type="match status" value="1"/>
</dbReference>
<evidence type="ECO:0000259" key="8">
    <source>
        <dbReference type="Pfam" id="PF13208"/>
    </source>
</evidence>
<dbReference type="InterPro" id="IPR007829">
    <property type="entry name" value="TM2"/>
</dbReference>
<dbReference type="Pfam" id="PF05154">
    <property type="entry name" value="TM2"/>
    <property type="match status" value="1"/>
</dbReference>
<feature type="domain" description="TerB N-terminal" evidence="8">
    <location>
        <begin position="129"/>
        <end position="334"/>
    </location>
</feature>
<dbReference type="Gene3D" id="1.10.3680.10">
    <property type="entry name" value="TerB-like"/>
    <property type="match status" value="1"/>
</dbReference>
<dbReference type="RefSeq" id="WP_256417212.1">
    <property type="nucleotide sequence ID" value="NZ_JANHDL010000002.1"/>
</dbReference>
<dbReference type="InterPro" id="IPR025266">
    <property type="entry name" value="TerB_N"/>
</dbReference>
<keyword evidence="3 6" id="KW-1133">Transmembrane helix</keyword>